<dbReference type="Proteomes" id="UP000054375">
    <property type="component" value="Unassembled WGS sequence"/>
</dbReference>
<reference evidence="1 2" key="1">
    <citation type="submission" date="2015-10" db="EMBL/GenBank/DDBJ databases">
        <title>Draft genome sequence of Streptomyces griseorubiginosus DSM 40469, type strain for the species Streptomyces griseorubiginosus.</title>
        <authorList>
            <person name="Ruckert C."/>
            <person name="Winkler A."/>
            <person name="Kalinowski J."/>
            <person name="Kampfer P."/>
            <person name="Glaeser S."/>
        </authorList>
    </citation>
    <scope>NUCLEOTIDE SEQUENCE [LARGE SCALE GENOMIC DNA]</scope>
    <source>
        <strain evidence="1 2">DSM 40469</strain>
    </source>
</reference>
<accession>A0A101RW92</accession>
<dbReference type="AlphaFoldDB" id="A0A101RW92"/>
<sequence>MGASWLYQVLEPLPDSASAVRRARELVKAFTEWVDEPSSPEVGPAVTLEQYEHARRLFAFGVLTRRDADALPLDRLTELRRVIDRTGALRDSDPYRMIVELRPEFARLWPLVEEAGLQIELPGRITPPFDAGEEDTTTEAGLDRMLEAVGPLAFDVAWEGSLRGLPSAKLCGVQLCLNSVWTSQCTEPAPGTHAVYLSVGTRNLDVQDEWLRRTELNLGPAQAGW</sequence>
<keyword evidence="2" id="KW-1185">Reference proteome</keyword>
<name>A0A101RW92_9ACTN</name>
<dbReference type="EMBL" id="LMWV01000023">
    <property type="protein sequence ID" value="KUN62885.1"/>
    <property type="molecule type" value="Genomic_DNA"/>
</dbReference>
<evidence type="ECO:0000313" key="1">
    <source>
        <dbReference type="EMBL" id="KUN62885.1"/>
    </source>
</evidence>
<dbReference type="RefSeq" id="WP_062241933.1">
    <property type="nucleotide sequence ID" value="NZ_JBEOZZ010000001.1"/>
</dbReference>
<organism evidence="1 2">
    <name type="scientific">Streptomyces griseorubiginosus</name>
    <dbReference type="NCBI Taxonomy" id="67304"/>
    <lineage>
        <taxon>Bacteria</taxon>
        <taxon>Bacillati</taxon>
        <taxon>Actinomycetota</taxon>
        <taxon>Actinomycetes</taxon>
        <taxon>Kitasatosporales</taxon>
        <taxon>Streptomycetaceae</taxon>
        <taxon>Streptomyces</taxon>
    </lineage>
</organism>
<protein>
    <submittedName>
        <fullName evidence="1">Uncharacterized protein</fullName>
    </submittedName>
</protein>
<comment type="caution">
    <text evidence="1">The sequence shown here is derived from an EMBL/GenBank/DDBJ whole genome shotgun (WGS) entry which is preliminary data.</text>
</comment>
<evidence type="ECO:0000313" key="2">
    <source>
        <dbReference type="Proteomes" id="UP000054375"/>
    </source>
</evidence>
<gene>
    <name evidence="1" type="ORF">AQJ54_28260</name>
</gene>
<proteinExistence type="predicted"/>